<accession>A0A5J4YIX7</accession>
<dbReference type="Proteomes" id="UP000324585">
    <property type="component" value="Unassembled WGS sequence"/>
</dbReference>
<dbReference type="PANTHER" id="PTHR10840">
    <property type="entry name" value="PROGRAMMED CELL DEATH PROTEIN 5"/>
    <property type="match status" value="1"/>
</dbReference>
<comment type="caution">
    <text evidence="3">The sequence shown here is derived from an EMBL/GenBank/DDBJ whole genome shotgun (WGS) entry which is preliminary data.</text>
</comment>
<keyword evidence="3" id="KW-0238">DNA-binding</keyword>
<organism evidence="3 4">
    <name type="scientific">Porphyridium purpureum</name>
    <name type="common">Red alga</name>
    <name type="synonym">Porphyridium cruentum</name>
    <dbReference type="NCBI Taxonomy" id="35688"/>
    <lineage>
        <taxon>Eukaryota</taxon>
        <taxon>Rhodophyta</taxon>
        <taxon>Bangiophyceae</taxon>
        <taxon>Porphyridiales</taxon>
        <taxon>Porphyridiaceae</taxon>
        <taxon>Porphyridium</taxon>
    </lineage>
</organism>
<dbReference type="Pfam" id="PF01984">
    <property type="entry name" value="dsDNA_bind"/>
    <property type="match status" value="1"/>
</dbReference>
<dbReference type="InterPro" id="IPR002836">
    <property type="entry name" value="PDCD5-like"/>
</dbReference>
<reference evidence="4" key="1">
    <citation type="journal article" date="2019" name="Nat. Commun.">
        <title>Expansion of phycobilisome linker gene families in mesophilic red algae.</title>
        <authorList>
            <person name="Lee J."/>
            <person name="Kim D."/>
            <person name="Bhattacharya D."/>
            <person name="Yoon H.S."/>
        </authorList>
    </citation>
    <scope>NUCLEOTIDE SEQUENCE [LARGE SCALE GENOMIC DNA]</scope>
    <source>
        <strain evidence="4">CCMP 1328</strain>
    </source>
</reference>
<dbReference type="PIRSF" id="PIRSF015730">
    <property type="entry name" value="TFAR19"/>
    <property type="match status" value="1"/>
</dbReference>
<dbReference type="GO" id="GO:0005829">
    <property type="term" value="C:cytosol"/>
    <property type="evidence" value="ECO:0007669"/>
    <property type="project" value="TreeGrafter"/>
</dbReference>
<gene>
    <name evidence="3" type="ORF">FVE85_4522</name>
</gene>
<name>A0A5J4YIX7_PORPP</name>
<dbReference type="OMA" id="MQYEMQK"/>
<dbReference type="SUPFAM" id="SSF46950">
    <property type="entry name" value="Double-stranded DNA-binding domain"/>
    <property type="match status" value="1"/>
</dbReference>
<dbReference type="GO" id="GO:0003677">
    <property type="term" value="F:DNA binding"/>
    <property type="evidence" value="ECO:0007669"/>
    <property type="project" value="UniProtKB-KW"/>
</dbReference>
<feature type="compositionally biased region" description="Basic and acidic residues" evidence="2">
    <location>
        <begin position="19"/>
        <end position="31"/>
    </location>
</feature>
<dbReference type="EMBL" id="VRMN01000016">
    <property type="protein sequence ID" value="KAA8491105.1"/>
    <property type="molecule type" value="Genomic_DNA"/>
</dbReference>
<dbReference type="InterPro" id="IPR036883">
    <property type="entry name" value="PDCD5-like_sf"/>
</dbReference>
<dbReference type="Gene3D" id="1.10.8.140">
    <property type="entry name" value="PDCD5-like"/>
    <property type="match status" value="1"/>
</dbReference>
<evidence type="ECO:0000256" key="2">
    <source>
        <dbReference type="SAM" id="MobiDB-lite"/>
    </source>
</evidence>
<keyword evidence="4" id="KW-1185">Reference proteome</keyword>
<feature type="region of interest" description="Disordered" evidence="2">
    <location>
        <begin position="1"/>
        <end position="31"/>
    </location>
</feature>
<evidence type="ECO:0000313" key="4">
    <source>
        <dbReference type="Proteomes" id="UP000324585"/>
    </source>
</evidence>
<dbReference type="OrthoDB" id="10252486at2759"/>
<comment type="similarity">
    <text evidence="1">Belongs to the PDCD5 family.</text>
</comment>
<dbReference type="PANTHER" id="PTHR10840:SF0">
    <property type="entry name" value="PROGRAMMED CELL DEATH PROTEIN 5"/>
    <property type="match status" value="1"/>
</dbReference>
<sequence length="121" mass="13790">MDSQQSTAGPARANNAEAMQKEKQRREEQAEQMRVMLKAILTPEASERLANVRVVKPERAQQVEATLLQMYQQGRLPGPVNEAALKQLLDQYSQAATQTKVTISRRNNFDSDEEEDDDEDW</sequence>
<proteinExistence type="inferred from homology"/>
<dbReference type="AlphaFoldDB" id="A0A5J4YIX7"/>
<evidence type="ECO:0000313" key="3">
    <source>
        <dbReference type="EMBL" id="KAA8491105.1"/>
    </source>
</evidence>
<evidence type="ECO:0000256" key="1">
    <source>
        <dbReference type="ARBA" id="ARBA00010490"/>
    </source>
</evidence>
<protein>
    <submittedName>
        <fullName evidence="3">DNA-binding protein</fullName>
    </submittedName>
</protein>